<dbReference type="InterPro" id="IPR003594">
    <property type="entry name" value="HATPase_dom"/>
</dbReference>
<evidence type="ECO:0000313" key="19">
    <source>
        <dbReference type="EMBL" id="QZN98521.1"/>
    </source>
</evidence>
<reference evidence="19" key="1">
    <citation type="submission" date="2021-08" db="EMBL/GenBank/DDBJ databases">
        <authorList>
            <person name="Zhang H."/>
            <person name="Xu M."/>
            <person name="Yu Z."/>
            <person name="Yang L."/>
            <person name="Cai Y."/>
        </authorList>
    </citation>
    <scope>NUCLEOTIDE SEQUENCE</scope>
    <source>
        <strain evidence="19">CHL1</strain>
    </source>
</reference>
<keyword evidence="12" id="KW-0902">Two-component regulatory system</keyword>
<dbReference type="Gene3D" id="3.40.50.2300">
    <property type="match status" value="1"/>
</dbReference>
<dbReference type="SUPFAM" id="SSF47384">
    <property type="entry name" value="Homodimeric domain of signal transducing histidine kinase"/>
    <property type="match status" value="1"/>
</dbReference>
<dbReference type="SMART" id="SM00388">
    <property type="entry name" value="HisKA"/>
    <property type="match status" value="1"/>
</dbReference>
<evidence type="ECO:0000256" key="11">
    <source>
        <dbReference type="ARBA" id="ARBA00022989"/>
    </source>
</evidence>
<dbReference type="PANTHER" id="PTHR45339:SF1">
    <property type="entry name" value="HYBRID SIGNAL TRANSDUCTION HISTIDINE KINASE J"/>
    <property type="match status" value="1"/>
</dbReference>
<evidence type="ECO:0000256" key="9">
    <source>
        <dbReference type="ARBA" id="ARBA00022777"/>
    </source>
</evidence>
<dbReference type="PROSITE" id="PS50112">
    <property type="entry name" value="PAS"/>
    <property type="match status" value="2"/>
</dbReference>
<name>A0A9E6RD24_9HYPH</name>
<evidence type="ECO:0000256" key="7">
    <source>
        <dbReference type="ARBA" id="ARBA00022692"/>
    </source>
</evidence>
<dbReference type="InterPro" id="IPR000014">
    <property type="entry name" value="PAS"/>
</dbReference>
<dbReference type="Gene3D" id="3.30.450.20">
    <property type="entry name" value="PAS domain"/>
    <property type="match status" value="2"/>
</dbReference>
<dbReference type="Proteomes" id="UP000825701">
    <property type="component" value="Chromosome"/>
</dbReference>
<dbReference type="GO" id="GO:0005886">
    <property type="term" value="C:plasma membrane"/>
    <property type="evidence" value="ECO:0007669"/>
    <property type="project" value="UniProtKB-SubCell"/>
</dbReference>
<organism evidence="19 20">
    <name type="scientific">Chenggangzhangella methanolivorans</name>
    <dbReference type="NCBI Taxonomy" id="1437009"/>
    <lineage>
        <taxon>Bacteria</taxon>
        <taxon>Pseudomonadati</taxon>
        <taxon>Pseudomonadota</taxon>
        <taxon>Alphaproteobacteria</taxon>
        <taxon>Hyphomicrobiales</taxon>
        <taxon>Methylopilaceae</taxon>
        <taxon>Chenggangzhangella</taxon>
    </lineage>
</organism>
<dbReference type="SMART" id="SM00091">
    <property type="entry name" value="PAS"/>
    <property type="match status" value="2"/>
</dbReference>
<evidence type="ECO:0000259" key="16">
    <source>
        <dbReference type="PROSITE" id="PS50109"/>
    </source>
</evidence>
<evidence type="ECO:0000259" key="17">
    <source>
        <dbReference type="PROSITE" id="PS50110"/>
    </source>
</evidence>
<evidence type="ECO:0000256" key="4">
    <source>
        <dbReference type="ARBA" id="ARBA00022475"/>
    </source>
</evidence>
<dbReference type="CDD" id="cd00082">
    <property type="entry name" value="HisKA"/>
    <property type="match status" value="1"/>
</dbReference>
<dbReference type="InterPro" id="IPR004358">
    <property type="entry name" value="Sig_transdc_His_kin-like_C"/>
</dbReference>
<dbReference type="SUPFAM" id="SSF55785">
    <property type="entry name" value="PYP-like sensor domain (PAS domain)"/>
    <property type="match status" value="2"/>
</dbReference>
<evidence type="ECO:0000256" key="14">
    <source>
        <dbReference type="PROSITE-ProRule" id="PRU00169"/>
    </source>
</evidence>
<dbReference type="EMBL" id="CP081869">
    <property type="protein sequence ID" value="QZN98521.1"/>
    <property type="molecule type" value="Genomic_DNA"/>
</dbReference>
<evidence type="ECO:0000256" key="2">
    <source>
        <dbReference type="ARBA" id="ARBA00004651"/>
    </source>
</evidence>
<dbReference type="SMART" id="SM00387">
    <property type="entry name" value="HATPase_c"/>
    <property type="match status" value="1"/>
</dbReference>
<keyword evidence="9" id="KW-0418">Kinase</keyword>
<proteinExistence type="predicted"/>
<dbReference type="PROSITE" id="PS50109">
    <property type="entry name" value="HIS_KIN"/>
    <property type="match status" value="1"/>
</dbReference>
<dbReference type="PANTHER" id="PTHR45339">
    <property type="entry name" value="HYBRID SIGNAL TRANSDUCTION HISTIDINE KINASE J"/>
    <property type="match status" value="1"/>
</dbReference>
<evidence type="ECO:0000256" key="1">
    <source>
        <dbReference type="ARBA" id="ARBA00000085"/>
    </source>
</evidence>
<dbReference type="Gene3D" id="3.30.565.10">
    <property type="entry name" value="Histidine kinase-like ATPase, C-terminal domain"/>
    <property type="match status" value="1"/>
</dbReference>
<feature type="domain" description="PAS" evidence="18">
    <location>
        <begin position="111"/>
        <end position="181"/>
    </location>
</feature>
<dbReference type="InterPro" id="IPR013655">
    <property type="entry name" value="PAS_fold_3"/>
</dbReference>
<evidence type="ECO:0000256" key="8">
    <source>
        <dbReference type="ARBA" id="ARBA00022741"/>
    </source>
</evidence>
<dbReference type="CDD" id="cd16922">
    <property type="entry name" value="HATPase_EvgS-ArcB-TorS-like"/>
    <property type="match status" value="1"/>
</dbReference>
<feature type="modified residue" description="4-aspartylphosphate" evidence="14">
    <location>
        <position position="553"/>
    </location>
</feature>
<keyword evidence="7" id="KW-0812">Transmembrane</keyword>
<dbReference type="PROSITE" id="PS50110">
    <property type="entry name" value="RESPONSE_REGULATORY"/>
    <property type="match status" value="1"/>
</dbReference>
<dbReference type="SUPFAM" id="SSF52172">
    <property type="entry name" value="CheY-like"/>
    <property type="match status" value="1"/>
</dbReference>
<evidence type="ECO:0000256" key="12">
    <source>
        <dbReference type="ARBA" id="ARBA00023012"/>
    </source>
</evidence>
<dbReference type="SUPFAM" id="SSF47226">
    <property type="entry name" value="Histidine-containing phosphotransfer domain, HPT domain"/>
    <property type="match status" value="1"/>
</dbReference>
<dbReference type="FunFam" id="3.30.565.10:FF:000010">
    <property type="entry name" value="Sensor histidine kinase RcsC"/>
    <property type="match status" value="1"/>
</dbReference>
<dbReference type="FunFam" id="1.10.287.130:FF:000004">
    <property type="entry name" value="Ethylene receptor 1"/>
    <property type="match status" value="1"/>
</dbReference>
<dbReference type="InterPro" id="IPR003661">
    <property type="entry name" value="HisK_dim/P_dom"/>
</dbReference>
<feature type="region of interest" description="Disordered" evidence="15">
    <location>
        <begin position="735"/>
        <end position="756"/>
    </location>
</feature>
<evidence type="ECO:0000313" key="20">
    <source>
        <dbReference type="Proteomes" id="UP000825701"/>
    </source>
</evidence>
<evidence type="ECO:0000256" key="3">
    <source>
        <dbReference type="ARBA" id="ARBA00012438"/>
    </source>
</evidence>
<dbReference type="KEGG" id="cmet:K6K41_15860"/>
<keyword evidence="13" id="KW-0472">Membrane</keyword>
<dbReference type="EC" id="2.7.13.3" evidence="3"/>
<dbReference type="GO" id="GO:0005524">
    <property type="term" value="F:ATP binding"/>
    <property type="evidence" value="ECO:0007669"/>
    <property type="project" value="UniProtKB-KW"/>
</dbReference>
<evidence type="ECO:0000256" key="6">
    <source>
        <dbReference type="ARBA" id="ARBA00022679"/>
    </source>
</evidence>
<protein>
    <recommendedName>
        <fullName evidence="3">histidine kinase</fullName>
        <ecNumber evidence="3">2.7.13.3</ecNumber>
    </recommendedName>
</protein>
<dbReference type="Gene3D" id="1.10.287.130">
    <property type="match status" value="1"/>
</dbReference>
<keyword evidence="5 14" id="KW-0597">Phosphoprotein</keyword>
<keyword evidence="11" id="KW-1133">Transmembrane helix</keyword>
<dbReference type="CDD" id="cd17546">
    <property type="entry name" value="REC_hyHK_CKI1_RcsC-like"/>
    <property type="match status" value="1"/>
</dbReference>
<dbReference type="SUPFAM" id="SSF55874">
    <property type="entry name" value="ATPase domain of HSP90 chaperone/DNA topoisomerase II/histidine kinase"/>
    <property type="match status" value="1"/>
</dbReference>
<dbReference type="Pfam" id="PF08447">
    <property type="entry name" value="PAS_3"/>
    <property type="match status" value="2"/>
</dbReference>
<keyword evidence="20" id="KW-1185">Reference proteome</keyword>
<dbReference type="Pfam" id="PF00512">
    <property type="entry name" value="HisKA"/>
    <property type="match status" value="1"/>
</dbReference>
<dbReference type="RefSeq" id="WP_261401451.1">
    <property type="nucleotide sequence ID" value="NZ_CP081869.1"/>
</dbReference>
<evidence type="ECO:0000256" key="10">
    <source>
        <dbReference type="ARBA" id="ARBA00022840"/>
    </source>
</evidence>
<dbReference type="PRINTS" id="PR00344">
    <property type="entry name" value="BCTRLSENSOR"/>
</dbReference>
<keyword evidence="10" id="KW-0067">ATP-binding</keyword>
<comment type="catalytic activity">
    <reaction evidence="1">
        <text>ATP + protein L-histidine = ADP + protein N-phospho-L-histidine.</text>
        <dbReference type="EC" id="2.7.13.3"/>
    </reaction>
</comment>
<feature type="compositionally biased region" description="Basic and acidic residues" evidence="15">
    <location>
        <begin position="744"/>
        <end position="756"/>
    </location>
</feature>
<dbReference type="InterPro" id="IPR035965">
    <property type="entry name" value="PAS-like_dom_sf"/>
</dbReference>
<evidence type="ECO:0000256" key="5">
    <source>
        <dbReference type="ARBA" id="ARBA00022553"/>
    </source>
</evidence>
<gene>
    <name evidence="19" type="ORF">K6K41_15860</name>
</gene>
<dbReference type="InterPro" id="IPR036641">
    <property type="entry name" value="HPT_dom_sf"/>
</dbReference>
<dbReference type="InterPro" id="IPR011006">
    <property type="entry name" value="CheY-like_superfamily"/>
</dbReference>
<dbReference type="SMART" id="SM00448">
    <property type="entry name" value="REC"/>
    <property type="match status" value="1"/>
</dbReference>
<dbReference type="Gene3D" id="1.20.120.160">
    <property type="entry name" value="HPT domain"/>
    <property type="match status" value="1"/>
</dbReference>
<dbReference type="Pfam" id="PF00072">
    <property type="entry name" value="Response_reg"/>
    <property type="match status" value="1"/>
</dbReference>
<dbReference type="InterPro" id="IPR036890">
    <property type="entry name" value="HATPase_C_sf"/>
</dbReference>
<feature type="domain" description="Histidine kinase" evidence="16">
    <location>
        <begin position="261"/>
        <end position="482"/>
    </location>
</feature>
<dbReference type="CDD" id="cd00130">
    <property type="entry name" value="PAS"/>
    <property type="match status" value="2"/>
</dbReference>
<keyword evidence="8" id="KW-0547">Nucleotide-binding</keyword>
<sequence>MRCDLDTTRRYVSPAARDVLGYDPAELVGTSPLDDVHPDDRVRLERMFTKLQDGEARTASIRHRARRRNSYVWIEASYRIVCCGAGGKTSFVATVRDVSEGVAAQSALRDSEARFRVLAENASELIILGHDDGRLSYISPASERLLGFTPAELGAMSLADYVHPDDMEQLLAATGRLSRGAAEVSVVYRALHKTRGWISVEGGFRRIPSATGDEPTIVATYRDVSGRMRQDEALRHAKDAAETARAQAEAASRAKSDFLASMSHEIRTPLNGILGYTDLLLEEDGLDAGHIRLVERIQSAGAALLTVVNDILDFSEIESGKVELDPRFMLETLVDNTVSIVRGQATHKRLALEVEVDPAAPRALIGDQDRLRQVLLNLLNNAVKFTPSGSVTLSVEQIGVSSRGARLRFAVTDTGIGIPHEKRARLFERFSQVDGTIRREFGGSGLGLAISKTLVELMGGDIGVDSTPGKGSRFWLEVALPVAGEAEPAAAGRATLSKSENPAHILLVEDLELNQELAVAVLKKAGHTVDVVSDGAQAVHAVQHGRYDLVLMDVHMPGMDGLTATGLIRALDGPVRAIPIVAMTANVLPEQIVRFRAAGMDDHIGKPFKQAELCAAVERWAGAIVEEDAEPSDAGPSAPDPLDWTQFGELTSLLGDASARGLLAKLEVEIGTRLGDASLARGRGDASSPAPAHDDLAKDGLAGDAHAIVSAAGLIGFGDLSRACSELERACRNADPTENAVDAVRTERDPRLRAAA</sequence>
<evidence type="ECO:0000256" key="13">
    <source>
        <dbReference type="ARBA" id="ARBA00023136"/>
    </source>
</evidence>
<dbReference type="AlphaFoldDB" id="A0A9E6RD24"/>
<dbReference type="InterPro" id="IPR005467">
    <property type="entry name" value="His_kinase_dom"/>
</dbReference>
<accession>A0A9E6RD24</accession>
<keyword evidence="4" id="KW-1003">Cell membrane</keyword>
<dbReference type="InterPro" id="IPR036097">
    <property type="entry name" value="HisK_dim/P_sf"/>
</dbReference>
<feature type="domain" description="Response regulatory" evidence="17">
    <location>
        <begin position="504"/>
        <end position="621"/>
    </location>
</feature>
<evidence type="ECO:0000256" key="15">
    <source>
        <dbReference type="SAM" id="MobiDB-lite"/>
    </source>
</evidence>
<dbReference type="GO" id="GO:0000155">
    <property type="term" value="F:phosphorelay sensor kinase activity"/>
    <property type="evidence" value="ECO:0007669"/>
    <property type="project" value="InterPro"/>
</dbReference>
<feature type="domain" description="PAS" evidence="18">
    <location>
        <begin position="1"/>
        <end position="55"/>
    </location>
</feature>
<keyword evidence="6" id="KW-0808">Transferase</keyword>
<dbReference type="InterPro" id="IPR001789">
    <property type="entry name" value="Sig_transdc_resp-reg_receiver"/>
</dbReference>
<comment type="subcellular location">
    <subcellularLocation>
        <location evidence="2">Cell membrane</location>
        <topology evidence="2">Multi-pass membrane protein</topology>
    </subcellularLocation>
</comment>
<evidence type="ECO:0000259" key="18">
    <source>
        <dbReference type="PROSITE" id="PS50112"/>
    </source>
</evidence>
<dbReference type="NCBIfam" id="TIGR00229">
    <property type="entry name" value="sensory_box"/>
    <property type="match status" value="2"/>
</dbReference>
<dbReference type="Pfam" id="PF02518">
    <property type="entry name" value="HATPase_c"/>
    <property type="match status" value="1"/>
</dbReference>